<gene>
    <name evidence="2" type="ORF">K9W45_10570</name>
</gene>
<keyword evidence="1" id="KW-0472">Membrane</keyword>
<dbReference type="Proteomes" id="UP001201020">
    <property type="component" value="Chromosome"/>
</dbReference>
<proteinExistence type="predicted"/>
<reference evidence="2" key="1">
    <citation type="journal article" date="2022" name="Nat. Microbiol.">
        <title>Unique mobile elements and scalable gene flow at the prokaryote-eukaryote boundary revealed by circularized Asgard archaea genomes.</title>
        <authorList>
            <person name="Wu F."/>
            <person name="Speth D.R."/>
            <person name="Philosof A."/>
            <person name="Cremiere A."/>
            <person name="Narayanan A."/>
            <person name="Barco R.A."/>
            <person name="Connon S.A."/>
            <person name="Amend J.P."/>
            <person name="Antoshechkin I.A."/>
            <person name="Orphan V.J."/>
        </authorList>
    </citation>
    <scope>NUCLEOTIDE SEQUENCE</scope>
    <source>
        <strain evidence="2">PM71</strain>
    </source>
</reference>
<feature type="transmembrane region" description="Helical" evidence="1">
    <location>
        <begin position="71"/>
        <end position="93"/>
    </location>
</feature>
<feature type="transmembrane region" description="Helical" evidence="1">
    <location>
        <begin position="190"/>
        <end position="211"/>
    </location>
</feature>
<feature type="transmembrane region" description="Helical" evidence="1">
    <location>
        <begin position="29"/>
        <end position="51"/>
    </location>
</feature>
<feature type="transmembrane region" description="Helical" evidence="1">
    <location>
        <begin position="426"/>
        <end position="445"/>
    </location>
</feature>
<dbReference type="EMBL" id="CP084166">
    <property type="protein sequence ID" value="UJG40270.1"/>
    <property type="molecule type" value="Genomic_DNA"/>
</dbReference>
<feature type="transmembrane region" description="Helical" evidence="1">
    <location>
        <begin position="165"/>
        <end position="184"/>
    </location>
</feature>
<name>A0A9Y1FKH6_9ARCH</name>
<sequence>MESLSETRMIDLGIRGVERRLKGARTQTIITNVISRLIAIGVILWLFLQLWTNIDKTKLPPGHLIDSLTIFFLYFENFAVLFFLIPIFLISLIFGAMGSGADGSAILLTARAFFTVDIFNNVSPPEPMTSSELYGSESTNMFSVFTSAFGYLWRNRIYFKDTNRATILILAVIIFWLGVTAFLMRSDMRTAATVFASSQFIVLYAQTQLLFKNQLYYAPTENIVVLFSYDAVITALASYLFLEIALQTSYISKILNPTQDRQKRVLQALDRLKEFRLGITPVTTEVSKPETEETKKEASKTIAGAGSSLVKKYGATAVAFLAEKTKDSLFAKPGGRQAKLTGRLQRYHDSLVHSDTEVDQKLVGASVAVSPMMTIVYITISIIFRLIIMMLGLFLVLNPDILLFILRYPPSIYYSLEMLEPEGVVLLLIPIVVMILLLTELIGYIQKRLAERITQEKTEEELMEEIQYEEEEGTGVVTEGPISDISEEELFYKQLEEEFSDEE</sequence>
<accession>A0A9Y1FKH6</accession>
<feature type="transmembrane region" description="Helical" evidence="1">
    <location>
        <begin position="223"/>
        <end position="242"/>
    </location>
</feature>
<evidence type="ECO:0000313" key="2">
    <source>
        <dbReference type="EMBL" id="UJG40270.1"/>
    </source>
</evidence>
<keyword evidence="1" id="KW-1133">Transmembrane helix</keyword>
<protein>
    <submittedName>
        <fullName evidence="2">Uncharacterized protein</fullName>
    </submittedName>
</protein>
<organism evidence="2">
    <name type="scientific">Candidatus Heimdallarchaeum aukensis</name>
    <dbReference type="NCBI Taxonomy" id="2876573"/>
    <lineage>
        <taxon>Archaea</taxon>
        <taxon>Promethearchaeati</taxon>
        <taxon>Candidatus Heimdallarchaeota</taxon>
        <taxon>Candidatus Heimdallarchaeia (ex Rinke et al. 2021) (nom. nud.)</taxon>
        <taxon>Candidatus Heimdallarchaeales</taxon>
        <taxon>Candidatus Heimdallarchaeaceae</taxon>
        <taxon>Candidatus Heimdallarchaeum</taxon>
    </lineage>
</organism>
<evidence type="ECO:0000256" key="1">
    <source>
        <dbReference type="SAM" id="Phobius"/>
    </source>
</evidence>
<feature type="transmembrane region" description="Helical" evidence="1">
    <location>
        <begin position="387"/>
        <end position="406"/>
    </location>
</feature>
<feature type="transmembrane region" description="Helical" evidence="1">
    <location>
        <begin position="362"/>
        <end position="380"/>
    </location>
</feature>
<dbReference type="AlphaFoldDB" id="A0A9Y1FKH6"/>
<keyword evidence="1" id="KW-0812">Transmembrane</keyword>